<dbReference type="AlphaFoldDB" id="A0A1H0UAX0"/>
<dbReference type="NCBIfam" id="NF041414">
    <property type="entry name" value="ArsI_CadI_VOC"/>
    <property type="match status" value="1"/>
</dbReference>
<dbReference type="Gene3D" id="3.10.180.10">
    <property type="entry name" value="2,3-Dihydroxybiphenyl 1,2-Dioxygenase, domain 1"/>
    <property type="match status" value="1"/>
</dbReference>
<proteinExistence type="predicted"/>
<dbReference type="InterPro" id="IPR052393">
    <property type="entry name" value="Cadmium-induced_rsp"/>
</dbReference>
<reference evidence="3" key="1">
    <citation type="submission" date="2016-10" db="EMBL/GenBank/DDBJ databases">
        <authorList>
            <person name="Varghese N."/>
            <person name="Submissions S."/>
        </authorList>
    </citation>
    <scope>NUCLEOTIDE SEQUENCE [LARGE SCALE GENOMIC DNA]</scope>
    <source>
        <strain evidence="3">CGMCC 1.3703</strain>
    </source>
</reference>
<dbReference type="Proteomes" id="UP000198860">
    <property type="component" value="Unassembled WGS sequence"/>
</dbReference>
<keyword evidence="2" id="KW-0560">Oxidoreductase</keyword>
<dbReference type="InterPro" id="IPR049789">
    <property type="entry name" value="ArsI/CadI-like"/>
</dbReference>
<dbReference type="STRING" id="240303.SAMN05421677_12512"/>
<gene>
    <name evidence="2" type="ORF">SAMN05421677_12512</name>
</gene>
<dbReference type="EMBL" id="FNIZ01000025">
    <property type="protein sequence ID" value="SDP63180.1"/>
    <property type="molecule type" value="Genomic_DNA"/>
</dbReference>
<dbReference type="PROSITE" id="PS51819">
    <property type="entry name" value="VOC"/>
    <property type="match status" value="1"/>
</dbReference>
<evidence type="ECO:0000313" key="3">
    <source>
        <dbReference type="Proteomes" id="UP000198860"/>
    </source>
</evidence>
<evidence type="ECO:0000259" key="1">
    <source>
        <dbReference type="PROSITE" id="PS51819"/>
    </source>
</evidence>
<protein>
    <submittedName>
        <fullName evidence="2">Catechol 2,3-dioxygenase</fullName>
    </submittedName>
</protein>
<dbReference type="SUPFAM" id="SSF54593">
    <property type="entry name" value="Glyoxalase/Bleomycin resistance protein/Dihydroxybiphenyl dioxygenase"/>
    <property type="match status" value="1"/>
</dbReference>
<dbReference type="InterPro" id="IPR037523">
    <property type="entry name" value="VOC_core"/>
</dbReference>
<organism evidence="2 3">
    <name type="scientific">Halobacillus aidingensis</name>
    <dbReference type="NCBI Taxonomy" id="240303"/>
    <lineage>
        <taxon>Bacteria</taxon>
        <taxon>Bacillati</taxon>
        <taxon>Bacillota</taxon>
        <taxon>Bacilli</taxon>
        <taxon>Bacillales</taxon>
        <taxon>Bacillaceae</taxon>
        <taxon>Halobacillus</taxon>
    </lineage>
</organism>
<dbReference type="GO" id="GO:0046686">
    <property type="term" value="P:response to cadmium ion"/>
    <property type="evidence" value="ECO:0007669"/>
    <property type="project" value="TreeGrafter"/>
</dbReference>
<dbReference type="GO" id="GO:0051213">
    <property type="term" value="F:dioxygenase activity"/>
    <property type="evidence" value="ECO:0007669"/>
    <property type="project" value="UniProtKB-KW"/>
</dbReference>
<dbReference type="RefSeq" id="WP_089654473.1">
    <property type="nucleotide sequence ID" value="NZ_FNIZ01000025.1"/>
</dbReference>
<dbReference type="PANTHER" id="PTHR41294:SF1">
    <property type="entry name" value="CADMIUM-INDUCED PROTEIN CADI"/>
    <property type="match status" value="1"/>
</dbReference>
<keyword evidence="3" id="KW-1185">Reference proteome</keyword>
<feature type="domain" description="VOC" evidence="1">
    <location>
        <begin position="1"/>
        <end position="117"/>
    </location>
</feature>
<dbReference type="InterPro" id="IPR029068">
    <property type="entry name" value="Glyas_Bleomycin-R_OHBP_Dase"/>
</dbReference>
<keyword evidence="2" id="KW-0223">Dioxygenase</keyword>
<dbReference type="PANTHER" id="PTHR41294">
    <property type="entry name" value="CADMIUM-INDUCED PROTEIN CADI"/>
    <property type="match status" value="1"/>
</dbReference>
<dbReference type="Pfam" id="PF00903">
    <property type="entry name" value="Glyoxalase"/>
    <property type="match status" value="1"/>
</dbReference>
<dbReference type="InterPro" id="IPR004360">
    <property type="entry name" value="Glyas_Fos-R_dOase_dom"/>
</dbReference>
<accession>A0A1H0UAX0</accession>
<evidence type="ECO:0000313" key="2">
    <source>
        <dbReference type="EMBL" id="SDP63180.1"/>
    </source>
</evidence>
<name>A0A1H0UAX0_HALAD</name>
<sequence length="130" mass="15366">MNVHVGLNVVDLEKSIEFYNNVFGEKPVKKKDDYAKYLPEELQLNFTLNVTSEVTGNQVGHFGIQVENQEDIDRHKQRLEKLGFFTREEKDTNCCYALQDKFWITDPEGNEWEFFYTKEDVEENKTEQSC</sequence>